<dbReference type="GO" id="GO:0008713">
    <property type="term" value="F:ADP-heptose-lipopolysaccharide heptosyltransferase activity"/>
    <property type="evidence" value="ECO:0007669"/>
    <property type="project" value="TreeGrafter"/>
</dbReference>
<evidence type="ECO:0000313" key="4">
    <source>
        <dbReference type="Proteomes" id="UP000033934"/>
    </source>
</evidence>
<dbReference type="AlphaFoldDB" id="A0A0G0LEP3"/>
<sequence>VALLSIFDLFIAVDTGPVHMSAALGVPTIGLYGPSNPDILEVATDKNIIIRKDEEAPEYIPEKVFLRNFAGKSSDPVHPSMMKIQVEDVIKAIEKILS</sequence>
<feature type="non-terminal residue" evidence="3">
    <location>
        <position position="1"/>
    </location>
</feature>
<proteinExistence type="predicted"/>
<evidence type="ECO:0000256" key="2">
    <source>
        <dbReference type="ARBA" id="ARBA00022679"/>
    </source>
</evidence>
<protein>
    <submittedName>
        <fullName evidence="3">Glycosyl transferase family 9</fullName>
    </submittedName>
</protein>
<comment type="caution">
    <text evidence="3">The sequence shown here is derived from an EMBL/GenBank/DDBJ whole genome shotgun (WGS) entry which is preliminary data.</text>
</comment>
<dbReference type="SUPFAM" id="SSF53756">
    <property type="entry name" value="UDP-Glycosyltransferase/glycogen phosphorylase"/>
    <property type="match status" value="1"/>
</dbReference>
<name>A0A0G0LEP3_9BACT</name>
<dbReference type="Gene3D" id="3.40.50.2000">
    <property type="entry name" value="Glycogen Phosphorylase B"/>
    <property type="match status" value="1"/>
</dbReference>
<keyword evidence="1" id="KW-0328">Glycosyltransferase</keyword>
<organism evidence="3 4">
    <name type="scientific">Berkelbacteria bacterium GW2011_GWA2_38_9</name>
    <dbReference type="NCBI Taxonomy" id="1618334"/>
    <lineage>
        <taxon>Bacteria</taxon>
        <taxon>Candidatus Berkelbacteria</taxon>
    </lineage>
</organism>
<dbReference type="InterPro" id="IPR051199">
    <property type="entry name" value="LPS_LOS_Heptosyltrfase"/>
</dbReference>
<evidence type="ECO:0000313" key="3">
    <source>
        <dbReference type="EMBL" id="KKQ89527.1"/>
    </source>
</evidence>
<evidence type="ECO:0000256" key="1">
    <source>
        <dbReference type="ARBA" id="ARBA00022676"/>
    </source>
</evidence>
<dbReference type="PANTHER" id="PTHR30160:SF1">
    <property type="entry name" value="LIPOPOLYSACCHARIDE 1,2-N-ACETYLGLUCOSAMINETRANSFERASE-RELATED"/>
    <property type="match status" value="1"/>
</dbReference>
<accession>A0A0G0LEP3</accession>
<reference evidence="3 4" key="1">
    <citation type="journal article" date="2015" name="Nature">
        <title>rRNA introns, odd ribosomes, and small enigmatic genomes across a large radiation of phyla.</title>
        <authorList>
            <person name="Brown C.T."/>
            <person name="Hug L.A."/>
            <person name="Thomas B.C."/>
            <person name="Sharon I."/>
            <person name="Castelle C.J."/>
            <person name="Singh A."/>
            <person name="Wilkins M.J."/>
            <person name="Williams K.H."/>
            <person name="Banfield J.F."/>
        </authorList>
    </citation>
    <scope>NUCLEOTIDE SEQUENCE [LARGE SCALE GENOMIC DNA]</scope>
</reference>
<dbReference type="Pfam" id="PF01075">
    <property type="entry name" value="Glyco_transf_9"/>
    <property type="match status" value="1"/>
</dbReference>
<dbReference type="EMBL" id="LBVO01000023">
    <property type="protein sequence ID" value="KKQ89527.1"/>
    <property type="molecule type" value="Genomic_DNA"/>
</dbReference>
<keyword evidence="2 3" id="KW-0808">Transferase</keyword>
<dbReference type="GO" id="GO:0005829">
    <property type="term" value="C:cytosol"/>
    <property type="evidence" value="ECO:0007669"/>
    <property type="project" value="TreeGrafter"/>
</dbReference>
<dbReference type="PANTHER" id="PTHR30160">
    <property type="entry name" value="TETRAACYLDISACCHARIDE 4'-KINASE-RELATED"/>
    <property type="match status" value="1"/>
</dbReference>
<dbReference type="Proteomes" id="UP000033934">
    <property type="component" value="Unassembled WGS sequence"/>
</dbReference>
<dbReference type="InterPro" id="IPR002201">
    <property type="entry name" value="Glyco_trans_9"/>
</dbReference>
<dbReference type="GO" id="GO:0009244">
    <property type="term" value="P:lipopolysaccharide core region biosynthetic process"/>
    <property type="evidence" value="ECO:0007669"/>
    <property type="project" value="TreeGrafter"/>
</dbReference>
<gene>
    <name evidence="3" type="ORF">UT11_C0023G0001</name>
</gene>